<dbReference type="SUPFAM" id="SSF52172">
    <property type="entry name" value="CheY-like"/>
    <property type="match status" value="1"/>
</dbReference>
<evidence type="ECO:0000256" key="4">
    <source>
        <dbReference type="PROSITE-ProRule" id="PRU00169"/>
    </source>
</evidence>
<dbReference type="Pfam" id="PF12833">
    <property type="entry name" value="HTH_18"/>
    <property type="match status" value="1"/>
</dbReference>
<dbReference type="Gene3D" id="1.10.10.60">
    <property type="entry name" value="Homeodomain-like"/>
    <property type="match status" value="2"/>
</dbReference>
<dbReference type="InterPro" id="IPR018062">
    <property type="entry name" value="HTH_AraC-typ_CS"/>
</dbReference>
<feature type="domain" description="HTH araC/xylS-type" evidence="5">
    <location>
        <begin position="136"/>
        <end position="234"/>
    </location>
</feature>
<reference evidence="7 8" key="1">
    <citation type="journal article" date="2017" name="ISME J.">
        <title>Energy and carbon metabolisms in a deep terrestrial subsurface fluid microbial community.</title>
        <authorList>
            <person name="Momper L."/>
            <person name="Jungbluth S.P."/>
            <person name="Lee M.D."/>
            <person name="Amend J.P."/>
        </authorList>
    </citation>
    <scope>NUCLEOTIDE SEQUENCE [LARGE SCALE GENOMIC DNA]</scope>
    <source>
        <strain evidence="7">SURF_26</strain>
    </source>
</reference>
<dbReference type="GO" id="GO:0000160">
    <property type="term" value="P:phosphorelay signal transduction system"/>
    <property type="evidence" value="ECO:0007669"/>
    <property type="project" value="InterPro"/>
</dbReference>
<gene>
    <name evidence="7" type="ORF">C4541_00135</name>
</gene>
<feature type="modified residue" description="4-aspartylphosphate" evidence="4">
    <location>
        <position position="52"/>
    </location>
</feature>
<protein>
    <submittedName>
        <fullName evidence="7">DNA-binding response regulator</fullName>
    </submittedName>
</protein>
<organism evidence="7 8">
    <name type="scientific">Candidatus Auribacter fodinae</name>
    <dbReference type="NCBI Taxonomy" id="2093366"/>
    <lineage>
        <taxon>Bacteria</taxon>
        <taxon>Pseudomonadati</taxon>
        <taxon>Candidatus Auribacterota</taxon>
        <taxon>Candidatus Auribacteria</taxon>
        <taxon>Candidatus Auribacterales</taxon>
        <taxon>Candidatus Auribacteraceae</taxon>
        <taxon>Candidatus Auribacter</taxon>
    </lineage>
</organism>
<evidence type="ECO:0000313" key="8">
    <source>
        <dbReference type="Proteomes" id="UP000266426"/>
    </source>
</evidence>
<keyword evidence="4" id="KW-0597">Phosphoprotein</keyword>
<dbReference type="SMART" id="SM00342">
    <property type="entry name" value="HTH_ARAC"/>
    <property type="match status" value="1"/>
</dbReference>
<dbReference type="InterPro" id="IPR018060">
    <property type="entry name" value="HTH_AraC"/>
</dbReference>
<keyword evidence="2 7" id="KW-0238">DNA-binding</keyword>
<evidence type="ECO:0000313" key="7">
    <source>
        <dbReference type="EMBL" id="RJP62271.1"/>
    </source>
</evidence>
<keyword evidence="1" id="KW-0805">Transcription regulation</keyword>
<evidence type="ECO:0000256" key="1">
    <source>
        <dbReference type="ARBA" id="ARBA00023015"/>
    </source>
</evidence>
<dbReference type="PROSITE" id="PS01124">
    <property type="entry name" value="HTH_ARAC_FAMILY_2"/>
    <property type="match status" value="1"/>
</dbReference>
<dbReference type="InterPro" id="IPR001789">
    <property type="entry name" value="Sig_transdc_resp-reg_receiver"/>
</dbReference>
<comment type="caution">
    <text evidence="7">The sequence shown here is derived from an EMBL/GenBank/DDBJ whole genome shotgun (WGS) entry which is preliminary data.</text>
</comment>
<dbReference type="AlphaFoldDB" id="A0A3A4RAW8"/>
<proteinExistence type="predicted"/>
<evidence type="ECO:0000256" key="2">
    <source>
        <dbReference type="ARBA" id="ARBA00023125"/>
    </source>
</evidence>
<dbReference type="InterPro" id="IPR011006">
    <property type="entry name" value="CheY-like_superfamily"/>
</dbReference>
<evidence type="ECO:0000256" key="3">
    <source>
        <dbReference type="ARBA" id="ARBA00023163"/>
    </source>
</evidence>
<dbReference type="PROSITE" id="PS50110">
    <property type="entry name" value="RESPONSE_REGULATORY"/>
    <property type="match status" value="1"/>
</dbReference>
<dbReference type="Proteomes" id="UP000266426">
    <property type="component" value="Unassembled WGS sequence"/>
</dbReference>
<dbReference type="PANTHER" id="PTHR43280:SF2">
    <property type="entry name" value="HTH-TYPE TRANSCRIPTIONAL REGULATOR EXSA"/>
    <property type="match status" value="1"/>
</dbReference>
<dbReference type="PROSITE" id="PS00041">
    <property type="entry name" value="HTH_ARAC_FAMILY_1"/>
    <property type="match status" value="1"/>
</dbReference>
<dbReference type="PANTHER" id="PTHR43280">
    <property type="entry name" value="ARAC-FAMILY TRANSCRIPTIONAL REGULATOR"/>
    <property type="match status" value="1"/>
</dbReference>
<name>A0A3A4RAW8_9BACT</name>
<dbReference type="PRINTS" id="PR00032">
    <property type="entry name" value="HTHARAC"/>
</dbReference>
<dbReference type="GO" id="GO:0003700">
    <property type="term" value="F:DNA-binding transcription factor activity"/>
    <property type="evidence" value="ECO:0007669"/>
    <property type="project" value="InterPro"/>
</dbReference>
<evidence type="ECO:0000259" key="6">
    <source>
        <dbReference type="PROSITE" id="PS50110"/>
    </source>
</evidence>
<dbReference type="Gene3D" id="3.40.50.2300">
    <property type="match status" value="1"/>
</dbReference>
<dbReference type="InterPro" id="IPR020449">
    <property type="entry name" value="Tscrpt_reg_AraC-type_HTH"/>
</dbReference>
<dbReference type="CDD" id="cd00156">
    <property type="entry name" value="REC"/>
    <property type="match status" value="1"/>
</dbReference>
<dbReference type="GO" id="GO:0043565">
    <property type="term" value="F:sequence-specific DNA binding"/>
    <property type="evidence" value="ECO:0007669"/>
    <property type="project" value="InterPro"/>
</dbReference>
<dbReference type="SUPFAM" id="SSF46689">
    <property type="entry name" value="Homeodomain-like"/>
    <property type="match status" value="2"/>
</dbReference>
<dbReference type="EMBL" id="QZJZ01000003">
    <property type="protein sequence ID" value="RJP62271.1"/>
    <property type="molecule type" value="Genomic_DNA"/>
</dbReference>
<dbReference type="InterPro" id="IPR009057">
    <property type="entry name" value="Homeodomain-like_sf"/>
</dbReference>
<keyword evidence="3" id="KW-0804">Transcription</keyword>
<feature type="domain" description="Response regulatory" evidence="6">
    <location>
        <begin position="4"/>
        <end position="117"/>
    </location>
</feature>
<dbReference type="SMART" id="SM00448">
    <property type="entry name" value="REC"/>
    <property type="match status" value="1"/>
</dbReference>
<dbReference type="Pfam" id="PF00072">
    <property type="entry name" value="Response_reg"/>
    <property type="match status" value="1"/>
</dbReference>
<evidence type="ECO:0000259" key="5">
    <source>
        <dbReference type="PROSITE" id="PS01124"/>
    </source>
</evidence>
<accession>A0A3A4RAW8</accession>
<sequence length="244" mass="28021">MPFTILLVDDDKHFREIFRYYLNDYIIIEASYGRDALNILKKPHLIDLIVLDQMLPDVRGTELLHQMKQLAPETSIIILTGHSSKEVAIDALRGHADDYMEKPIDVNRIKNLIQKILENKIFGDESLGNDVPGKVELAKSYIERNSQKMVSLKEVAQALCLSPKYLSRIFKESTGKNFTHFRLEVKMEMAKNLLKATDYNISQVADKLGYENPESFIRGFKKVTSLTPTEYRKTTDDPSGQFHI</sequence>